<feature type="compositionally biased region" description="Low complexity" evidence="1">
    <location>
        <begin position="509"/>
        <end position="521"/>
    </location>
</feature>
<keyword evidence="6" id="KW-1185">Reference proteome</keyword>
<evidence type="ECO:0000313" key="6">
    <source>
        <dbReference type="Proteomes" id="UP000053372"/>
    </source>
</evidence>
<organism evidence="5 6">
    <name type="scientific">Mastigocoleus testarum BC008</name>
    <dbReference type="NCBI Taxonomy" id="371196"/>
    <lineage>
        <taxon>Bacteria</taxon>
        <taxon>Bacillati</taxon>
        <taxon>Cyanobacteriota</taxon>
        <taxon>Cyanophyceae</taxon>
        <taxon>Nostocales</taxon>
        <taxon>Hapalosiphonaceae</taxon>
        <taxon>Mastigocoleus</taxon>
    </lineage>
</organism>
<dbReference type="Pfam" id="PF00226">
    <property type="entry name" value="DnaJ"/>
    <property type="match status" value="1"/>
</dbReference>
<evidence type="ECO:0000313" key="5">
    <source>
        <dbReference type="EMBL" id="KST68330.1"/>
    </source>
</evidence>
<dbReference type="RefSeq" id="WP_027845444.1">
    <property type="nucleotide sequence ID" value="NZ_LMTZ01000066.1"/>
</dbReference>
<dbReference type="AlphaFoldDB" id="A0A0V7ZV01"/>
<feature type="transmembrane region" description="Helical" evidence="2">
    <location>
        <begin position="628"/>
        <end position="650"/>
    </location>
</feature>
<proteinExistence type="predicted"/>
<name>A0A0V7ZV01_9CYAN</name>
<keyword evidence="2" id="KW-0812">Transmembrane</keyword>
<dbReference type="OrthoDB" id="415891at2"/>
<gene>
    <name evidence="4" type="ORF">BC008_32205</name>
    <name evidence="5" type="ORF">BC008_32925</name>
</gene>
<dbReference type="PANTHER" id="PTHR33925">
    <property type="entry name" value="PLASTID DIVISION PROTEIN CDP1, CHLOROPLASTIC-RELATED"/>
    <property type="match status" value="1"/>
</dbReference>
<evidence type="ECO:0000256" key="1">
    <source>
        <dbReference type="SAM" id="MobiDB-lite"/>
    </source>
</evidence>
<feature type="region of interest" description="Disordered" evidence="1">
    <location>
        <begin position="443"/>
        <end position="614"/>
    </location>
</feature>
<dbReference type="InterPro" id="IPR058032">
    <property type="entry name" value="CDP1-like_a_solenoid_1"/>
</dbReference>
<dbReference type="PROSITE" id="PS50076">
    <property type="entry name" value="DNAJ_2"/>
    <property type="match status" value="1"/>
</dbReference>
<reference evidence="5 6" key="1">
    <citation type="journal article" date="2015" name="Genome Announc.">
        <title>Draft Genome of the Euendolithic (true boring) Cyanobacterium Mastigocoleus testarum strain BC008.</title>
        <authorList>
            <person name="Guida B.S."/>
            <person name="Garcia-Pichel F."/>
        </authorList>
    </citation>
    <scope>NUCLEOTIDE SEQUENCE [LARGE SCALE GENOMIC DNA]</scope>
    <source>
        <strain evidence="5 6">BC008</strain>
    </source>
</reference>
<feature type="compositionally biased region" description="Polar residues" evidence="1">
    <location>
        <begin position="443"/>
        <end position="491"/>
    </location>
</feature>
<dbReference type="Proteomes" id="UP000053372">
    <property type="component" value="Unassembled WGS sequence"/>
</dbReference>
<keyword evidence="2" id="KW-0472">Membrane</keyword>
<dbReference type="PANTHER" id="PTHR33925:SF1">
    <property type="entry name" value="PROTEIN ACCUMULATION AND REPLICATION OF CHLOROPLASTS 6, CHLOROPLASTIC"/>
    <property type="match status" value="1"/>
</dbReference>
<feature type="compositionally biased region" description="Polar residues" evidence="1">
    <location>
        <begin position="601"/>
        <end position="614"/>
    </location>
</feature>
<dbReference type="SUPFAM" id="SSF46565">
    <property type="entry name" value="Chaperone J-domain"/>
    <property type="match status" value="1"/>
</dbReference>
<sequence length="820" mass="93377">MRIPLDYYRILGLPLAASEEQLRQAYSDRMVGLPRREYSQAAIDSRKQLIEEAYVVLSNPKDRKAYDRLYLSNSYYPDDTTDGTVAVEERLQNNIGNTEPQSLNIEIAEDELVGALLILQELGEYELVLKLGSPYITNNSVSQALDRQLTQDTPRFDPGERPDIVLTVALACLELGREEWQQGNHENAATSLETGRELLYRENMFPNIQAEIQSDLDRLCPYRILELLALPLEKKAERQQGLRLLEEVLEQRHGIDGDGDDRSGLNIDDFLRFIQQLRHYLTAAEQQKIFEAESRRPSAVATYLAVYALIARGFAQRQPALIRQGKKMLMSLGKRQDVHLEQSLCALLLGQTEEAIYALELSQEYEALAFIRENSQNSPDLLPGLCLYSERWLQNEVFAHFRDLVTQQFSLKDYFADSQVQAYLEALPVEREVRKEWKLNNQNSQHQNPQYQNSQHQNSTYQNSTHKTARANTSQGPNSRNVNYRQSQEINNSDRQRFSEHQNSKRQDYSYSSNSYSSNSSRKSLQTNNGNGNIHRTSVPTDTRERFSRETQSNSNISGSHLNGSHLNGSHLNSSKNTNSGATATSRRQRTRTNSRTSDTHQGNIHQGNLQRPNSGYISVGIDRRIRLLLASVAGVALIFLLGSTALGWIKKILPPPTAKPEEQLAIAINQPPVEIPRLNEEPKSPDFSESTAETVIRNWLLAKTRALGQRHDIDSLRQALTGQSLSQWERIVRQEKAANRYRMFQHRLDSTSLKVTPIDEKNASVVASVTEAAKFYQNGQINNRQSYNETIRVKYDLVKVNNAWRIQEMSVLSTVSKND</sequence>
<feature type="compositionally biased region" description="Polar residues" evidence="1">
    <location>
        <begin position="522"/>
        <end position="541"/>
    </location>
</feature>
<dbReference type="Pfam" id="PF25515">
    <property type="entry name" value="Arm_PDR"/>
    <property type="match status" value="1"/>
</dbReference>
<dbReference type="Pfam" id="PF13355">
    <property type="entry name" value="ARC6-like_IMS"/>
    <property type="match status" value="1"/>
</dbReference>
<dbReference type="InterPro" id="IPR044685">
    <property type="entry name" value="CPD1-like"/>
</dbReference>
<feature type="compositionally biased region" description="Basic and acidic residues" evidence="1">
    <location>
        <begin position="492"/>
        <end position="508"/>
    </location>
</feature>
<protein>
    <submittedName>
        <fullName evidence="5">Molecular chaperone DnaJ</fullName>
    </submittedName>
</protein>
<dbReference type="CDD" id="cd06257">
    <property type="entry name" value="DnaJ"/>
    <property type="match status" value="1"/>
</dbReference>
<dbReference type="EMBL" id="LMTZ01000083">
    <property type="protein sequence ID" value="KST68046.1"/>
    <property type="molecule type" value="Genomic_DNA"/>
</dbReference>
<dbReference type="InterPro" id="IPR025344">
    <property type="entry name" value="CDP1-like_IMS"/>
</dbReference>
<dbReference type="InterPro" id="IPR057137">
    <property type="entry name" value="CDP1-like_a_solenoid_2"/>
</dbReference>
<evidence type="ECO:0000259" key="3">
    <source>
        <dbReference type="PROSITE" id="PS50076"/>
    </source>
</evidence>
<feature type="compositionally biased region" description="Polar residues" evidence="1">
    <location>
        <begin position="550"/>
        <end position="582"/>
    </location>
</feature>
<dbReference type="InterPro" id="IPR001623">
    <property type="entry name" value="DnaJ_domain"/>
</dbReference>
<evidence type="ECO:0000313" key="4">
    <source>
        <dbReference type="EMBL" id="KST68046.1"/>
    </source>
</evidence>
<dbReference type="InterPro" id="IPR036869">
    <property type="entry name" value="J_dom_sf"/>
</dbReference>
<comment type="caution">
    <text evidence="5">The sequence shown here is derived from an EMBL/GenBank/DDBJ whole genome shotgun (WGS) entry which is preliminary data.</text>
</comment>
<accession>A0A0V7ZV01</accession>
<feature type="domain" description="J" evidence="3">
    <location>
        <begin position="6"/>
        <end position="70"/>
    </location>
</feature>
<dbReference type="EMBL" id="LMTZ01000066">
    <property type="protein sequence ID" value="KST68330.1"/>
    <property type="molecule type" value="Genomic_DNA"/>
</dbReference>
<keyword evidence="2" id="KW-1133">Transmembrane helix</keyword>
<evidence type="ECO:0000256" key="2">
    <source>
        <dbReference type="SAM" id="Phobius"/>
    </source>
</evidence>
<dbReference type="Pfam" id="PF23468">
    <property type="entry name" value="ARC6"/>
    <property type="match status" value="1"/>
</dbReference>
<dbReference type="Gene3D" id="1.10.287.110">
    <property type="entry name" value="DnaJ domain"/>
    <property type="match status" value="1"/>
</dbReference>